<dbReference type="GO" id="GO:0008270">
    <property type="term" value="F:zinc ion binding"/>
    <property type="evidence" value="ECO:0007669"/>
    <property type="project" value="UniProtKB-KW"/>
</dbReference>
<dbReference type="SUPFAM" id="SSF57756">
    <property type="entry name" value="Retrovirus zinc finger-like domains"/>
    <property type="match status" value="1"/>
</dbReference>
<dbReference type="PANTHER" id="PTHR22639:SF3">
    <property type="entry name" value="ZINC FINGER CCHC DOMAIN-CONTAINING PROTEIN 3"/>
    <property type="match status" value="1"/>
</dbReference>
<keyword evidence="1" id="KW-0479">Metal-binding</keyword>
<accession>A0A9Q0YBN6</accession>
<protein>
    <submittedName>
        <fullName evidence="4">Zinc finger CCHC domain-containing protein 3</fullName>
    </submittedName>
</protein>
<dbReference type="InterPro" id="IPR001878">
    <property type="entry name" value="Znf_CCHC"/>
</dbReference>
<dbReference type="PROSITE" id="PS00028">
    <property type="entry name" value="ZINC_FINGER_C2H2_1"/>
    <property type="match status" value="1"/>
</dbReference>
<gene>
    <name evidence="4" type="ORF">HOLleu_42428</name>
</gene>
<organism evidence="4 5">
    <name type="scientific">Holothuria leucospilota</name>
    <name type="common">Black long sea cucumber</name>
    <name type="synonym">Mertensiothuria leucospilota</name>
    <dbReference type="NCBI Taxonomy" id="206669"/>
    <lineage>
        <taxon>Eukaryota</taxon>
        <taxon>Metazoa</taxon>
        <taxon>Echinodermata</taxon>
        <taxon>Eleutherozoa</taxon>
        <taxon>Echinozoa</taxon>
        <taxon>Holothuroidea</taxon>
        <taxon>Aspidochirotacea</taxon>
        <taxon>Aspidochirotida</taxon>
        <taxon>Holothuriidae</taxon>
        <taxon>Holothuria</taxon>
    </lineage>
</organism>
<reference evidence="4" key="1">
    <citation type="submission" date="2021-10" db="EMBL/GenBank/DDBJ databases">
        <title>Tropical sea cucumber genome reveals ecological adaptation and Cuvierian tubules defense mechanism.</title>
        <authorList>
            <person name="Chen T."/>
        </authorList>
    </citation>
    <scope>NUCLEOTIDE SEQUENCE</scope>
    <source>
        <strain evidence="4">Nanhai2018</strain>
        <tissue evidence="4">Muscle</tissue>
    </source>
</reference>
<feature type="region of interest" description="Disordered" evidence="2">
    <location>
        <begin position="272"/>
        <end position="304"/>
    </location>
</feature>
<dbReference type="SMART" id="SM00355">
    <property type="entry name" value="ZnF_C2H2"/>
    <property type="match status" value="2"/>
</dbReference>
<keyword evidence="5" id="KW-1185">Reference proteome</keyword>
<evidence type="ECO:0000256" key="2">
    <source>
        <dbReference type="SAM" id="MobiDB-lite"/>
    </source>
</evidence>
<dbReference type="InterPro" id="IPR036875">
    <property type="entry name" value="Znf_CCHC_sf"/>
</dbReference>
<feature type="domain" description="CCHC-type" evidence="3">
    <location>
        <begin position="173"/>
        <end position="189"/>
    </location>
</feature>
<dbReference type="GO" id="GO:0003723">
    <property type="term" value="F:RNA binding"/>
    <property type="evidence" value="ECO:0007669"/>
    <property type="project" value="InterPro"/>
</dbReference>
<dbReference type="InterPro" id="IPR013087">
    <property type="entry name" value="Znf_C2H2_type"/>
</dbReference>
<dbReference type="SMART" id="SM00343">
    <property type="entry name" value="ZnF_C2HC"/>
    <property type="match status" value="3"/>
</dbReference>
<evidence type="ECO:0000313" key="4">
    <source>
        <dbReference type="EMBL" id="KAJ8019165.1"/>
    </source>
</evidence>
<sequence length="514" mass="57341">MADNLRRDFSVLLSLTGKEDVFDVLNELGVLPAEHLSGVQRLPGNRYDVTFKTADIRRRFWPVFNSATKLTASWYAGSTSLVTVLHVPLELDDNIVKFVLGRYGQVVSSRLLCYEKFPCVSNGIRQYKVNLKKDIPSSLFLGGRQCLVRYYGQPRTCLKCGLDGHEAKTCDNRRCFKCFNLGHTSKDCKATVVCTTCNKEGHNFRECTVSFANKARLSSEWTEGGAALEPTQEDPEGQDANVAEEKGEVSAGMSVDLSEEKVATCKSQVVSLFDTPDESGSQGDLEEMESKEGGNQREGSDEISVVSDPGTLVIDETQDNDYLDPLESKLDISQDTPVVAPTVLVVEAQIEPRPPHEGAEVPFDVVEDWSVEVRPSTQPEILDSIDGWQRVKSKKRSKSMSPSPHGGVRRKLACSSIEKAKELLLRSNVLTGNRAWISCQVLGCKVTFSNLQDFKTHMSKAHTNVTIEKVKCLKTGCNSLFIDHKECMSHLALNHPDYVLRHDVRFFDEYFLQR</sequence>
<evidence type="ECO:0000256" key="1">
    <source>
        <dbReference type="PROSITE-ProRule" id="PRU00047"/>
    </source>
</evidence>
<evidence type="ECO:0000313" key="5">
    <source>
        <dbReference type="Proteomes" id="UP001152320"/>
    </source>
</evidence>
<dbReference type="OrthoDB" id="7608935at2759"/>
<dbReference type="GO" id="GO:0003690">
    <property type="term" value="F:double-stranded DNA binding"/>
    <property type="evidence" value="ECO:0007669"/>
    <property type="project" value="InterPro"/>
</dbReference>
<dbReference type="Gene3D" id="4.10.60.10">
    <property type="entry name" value="Zinc finger, CCHC-type"/>
    <property type="match status" value="1"/>
</dbReference>
<dbReference type="PANTHER" id="PTHR22639">
    <property type="entry name" value="GAG-RELATED PROTEIN"/>
    <property type="match status" value="1"/>
</dbReference>
<dbReference type="EMBL" id="JAIZAY010000072">
    <property type="protein sequence ID" value="KAJ8019165.1"/>
    <property type="molecule type" value="Genomic_DNA"/>
</dbReference>
<comment type="caution">
    <text evidence="4">The sequence shown here is derived from an EMBL/GenBank/DDBJ whole genome shotgun (WGS) entry which is preliminary data.</text>
</comment>
<dbReference type="GO" id="GO:0002218">
    <property type="term" value="P:activation of innate immune response"/>
    <property type="evidence" value="ECO:0007669"/>
    <property type="project" value="InterPro"/>
</dbReference>
<name>A0A9Q0YBN6_HOLLE</name>
<keyword evidence="1" id="KW-0863">Zinc-finger</keyword>
<dbReference type="InterPro" id="IPR042509">
    <property type="entry name" value="ZCCHC3"/>
</dbReference>
<feature type="compositionally biased region" description="Basic and acidic residues" evidence="2">
    <location>
        <begin position="288"/>
        <end position="300"/>
    </location>
</feature>
<proteinExistence type="predicted"/>
<feature type="region of interest" description="Disordered" evidence="2">
    <location>
        <begin position="222"/>
        <end position="253"/>
    </location>
</feature>
<dbReference type="Proteomes" id="UP001152320">
    <property type="component" value="Unassembled WGS sequence"/>
</dbReference>
<keyword evidence="1" id="KW-0862">Zinc</keyword>
<dbReference type="AlphaFoldDB" id="A0A9Q0YBN6"/>
<dbReference type="PROSITE" id="PS50158">
    <property type="entry name" value="ZF_CCHC"/>
    <property type="match status" value="2"/>
</dbReference>
<evidence type="ECO:0000259" key="3">
    <source>
        <dbReference type="PROSITE" id="PS50158"/>
    </source>
</evidence>
<feature type="domain" description="CCHC-type" evidence="3">
    <location>
        <begin position="157"/>
        <end position="170"/>
    </location>
</feature>